<dbReference type="HOGENOM" id="CLU_153788_4_1_9"/>
<dbReference type="SMART" id="SM00530">
    <property type="entry name" value="HTH_XRE"/>
    <property type="match status" value="1"/>
</dbReference>
<comment type="caution">
    <text evidence="2">The sequence shown here is derived from an EMBL/GenBank/DDBJ whole genome shotgun (WGS) entry which is preliminary data.</text>
</comment>
<keyword evidence="3" id="KW-1185">Reference proteome</keyword>
<evidence type="ECO:0000313" key="2">
    <source>
        <dbReference type="EMBL" id="EHI57718.1"/>
    </source>
</evidence>
<evidence type="ECO:0000313" key="3">
    <source>
        <dbReference type="Proteomes" id="UP000005384"/>
    </source>
</evidence>
<sequence length="90" mass="10157">MMFVKTPDEVSAMIVEQMKKRRKEGKLTQEQLSRKAGVSLGSLKRFETSGEISLRSLIKLAIALGCEDDFSSLFAKKQYSSIQEILDENI</sequence>
<reference evidence="2 3" key="1">
    <citation type="submission" date="2011-08" db="EMBL/GenBank/DDBJ databases">
        <title>The Genome Sequence of Clostridium hathewayi WAL-18680.</title>
        <authorList>
            <consortium name="The Broad Institute Genome Sequencing Platform"/>
            <person name="Earl A."/>
            <person name="Ward D."/>
            <person name="Feldgarden M."/>
            <person name="Gevers D."/>
            <person name="Finegold S.M."/>
            <person name="Summanen P.H."/>
            <person name="Molitoris D.R."/>
            <person name="Song M."/>
            <person name="Daigneault M."/>
            <person name="Allen-Vercoe E."/>
            <person name="Young S.K."/>
            <person name="Zeng Q."/>
            <person name="Gargeya S."/>
            <person name="Fitzgerald M."/>
            <person name="Haas B."/>
            <person name="Abouelleil A."/>
            <person name="Alvarado L."/>
            <person name="Arachchi H.M."/>
            <person name="Berlin A."/>
            <person name="Brown A."/>
            <person name="Chapman S.B."/>
            <person name="Chen Z."/>
            <person name="Dunbar C."/>
            <person name="Freedman E."/>
            <person name="Gearin G."/>
            <person name="Gellesch M."/>
            <person name="Goldberg J."/>
            <person name="Griggs A."/>
            <person name="Gujja S."/>
            <person name="Heiman D."/>
            <person name="Howarth C."/>
            <person name="Larson L."/>
            <person name="Lui A."/>
            <person name="MacDonald P.J.P."/>
            <person name="Montmayeur A."/>
            <person name="Murphy C."/>
            <person name="Neiman D."/>
            <person name="Pearson M."/>
            <person name="Priest M."/>
            <person name="Roberts A."/>
            <person name="Saif S."/>
            <person name="Shea T."/>
            <person name="Shenoy N."/>
            <person name="Sisk P."/>
            <person name="Stolte C."/>
            <person name="Sykes S."/>
            <person name="Wortman J."/>
            <person name="Nusbaum C."/>
            <person name="Birren B."/>
        </authorList>
    </citation>
    <scope>NUCLEOTIDE SEQUENCE [LARGE SCALE GENOMIC DNA]</scope>
    <source>
        <strain evidence="2 3">WAL-18680</strain>
    </source>
</reference>
<dbReference type="Gene3D" id="1.10.260.40">
    <property type="entry name" value="lambda repressor-like DNA-binding domains"/>
    <property type="match status" value="1"/>
</dbReference>
<dbReference type="EMBL" id="ADLN01000118">
    <property type="protein sequence ID" value="EHI57718.1"/>
    <property type="molecule type" value="Genomic_DNA"/>
</dbReference>
<dbReference type="InterPro" id="IPR010982">
    <property type="entry name" value="Lambda_DNA-bd_dom_sf"/>
</dbReference>
<dbReference type="CDD" id="cd00093">
    <property type="entry name" value="HTH_XRE"/>
    <property type="match status" value="1"/>
</dbReference>
<proteinExistence type="predicted"/>
<dbReference type="RefSeq" id="WP_006782199.1">
    <property type="nucleotide sequence ID" value="NZ_CP040506.1"/>
</dbReference>
<dbReference type="InterPro" id="IPR001387">
    <property type="entry name" value="Cro/C1-type_HTH"/>
</dbReference>
<protein>
    <recommendedName>
        <fullName evidence="1">HTH cro/C1-type domain-containing protein</fullName>
    </recommendedName>
</protein>
<organism evidence="2 3">
    <name type="scientific">Hungatella hathewayi WAL-18680</name>
    <dbReference type="NCBI Taxonomy" id="742737"/>
    <lineage>
        <taxon>Bacteria</taxon>
        <taxon>Bacillati</taxon>
        <taxon>Bacillota</taxon>
        <taxon>Clostridia</taxon>
        <taxon>Lachnospirales</taxon>
        <taxon>Lachnospiraceae</taxon>
        <taxon>Hungatella</taxon>
    </lineage>
</organism>
<dbReference type="SUPFAM" id="SSF47413">
    <property type="entry name" value="lambda repressor-like DNA-binding domains"/>
    <property type="match status" value="1"/>
</dbReference>
<dbReference type="Pfam" id="PF01381">
    <property type="entry name" value="HTH_3"/>
    <property type="match status" value="1"/>
</dbReference>
<dbReference type="AlphaFoldDB" id="G5IL30"/>
<dbReference type="PATRIC" id="fig|742737.3.peg.4193"/>
<dbReference type="PROSITE" id="PS50943">
    <property type="entry name" value="HTH_CROC1"/>
    <property type="match status" value="1"/>
</dbReference>
<feature type="domain" description="HTH cro/C1-type" evidence="1">
    <location>
        <begin position="18"/>
        <end position="70"/>
    </location>
</feature>
<name>G5IL30_9FIRM</name>
<dbReference type="Proteomes" id="UP000005384">
    <property type="component" value="Unassembled WGS sequence"/>
</dbReference>
<accession>G5IL30</accession>
<dbReference type="GO" id="GO:0003677">
    <property type="term" value="F:DNA binding"/>
    <property type="evidence" value="ECO:0007669"/>
    <property type="project" value="InterPro"/>
</dbReference>
<gene>
    <name evidence="2" type="ORF">HMPREF9473_04208</name>
</gene>
<evidence type="ECO:0000259" key="1">
    <source>
        <dbReference type="PROSITE" id="PS50943"/>
    </source>
</evidence>